<feature type="compositionally biased region" description="Basic and acidic residues" evidence="11">
    <location>
        <begin position="559"/>
        <end position="574"/>
    </location>
</feature>
<comment type="subcellular location">
    <subcellularLocation>
        <location evidence="1">Cytoplasm</location>
        <location evidence="1">Cytoskeleton</location>
    </subcellularLocation>
    <subcellularLocation>
        <location evidence="9">Presynapse</location>
    </subcellularLocation>
</comment>
<evidence type="ECO:0000256" key="3">
    <source>
        <dbReference type="ARBA" id="ARBA00022490"/>
    </source>
</evidence>
<evidence type="ECO:0000256" key="5">
    <source>
        <dbReference type="ARBA" id="ARBA00023018"/>
    </source>
</evidence>
<dbReference type="InterPro" id="IPR019323">
    <property type="entry name" value="ELKS/CAST"/>
</dbReference>
<evidence type="ECO:0000256" key="9">
    <source>
        <dbReference type="ARBA" id="ARBA00034106"/>
    </source>
</evidence>
<feature type="domain" description="FIP-RBD" evidence="12">
    <location>
        <begin position="1007"/>
        <end position="1069"/>
    </location>
</feature>
<dbReference type="Proteomes" id="UP000823872">
    <property type="component" value="Chromosome B4"/>
</dbReference>
<feature type="region of interest" description="Disordered" evidence="11">
    <location>
        <begin position="559"/>
        <end position="581"/>
    </location>
</feature>
<reference evidence="13" key="3">
    <citation type="submission" date="2025-09" db="UniProtKB">
        <authorList>
            <consortium name="Ensembl"/>
        </authorList>
    </citation>
    <scope>IDENTIFICATION</scope>
    <source>
        <strain evidence="13">breed Abyssinian</strain>
    </source>
</reference>
<dbReference type="Pfam" id="PF10174">
    <property type="entry name" value="Cast"/>
    <property type="match status" value="1"/>
</dbReference>
<feature type="coiled-coil region" evidence="10">
    <location>
        <begin position="151"/>
        <end position="178"/>
    </location>
</feature>
<dbReference type="InterPro" id="IPR019018">
    <property type="entry name" value="Rab-bd_FIP-RBD"/>
</dbReference>
<feature type="region of interest" description="Disordered" evidence="11">
    <location>
        <begin position="1"/>
        <end position="54"/>
    </location>
</feature>
<evidence type="ECO:0000256" key="11">
    <source>
        <dbReference type="SAM" id="MobiDB-lite"/>
    </source>
</evidence>
<keyword evidence="7" id="KW-0206">Cytoskeleton</keyword>
<keyword evidence="14" id="KW-1185">Reference proteome</keyword>
<evidence type="ECO:0000259" key="12">
    <source>
        <dbReference type="PROSITE" id="PS51511"/>
    </source>
</evidence>
<feature type="coiled-coil region" evidence="10">
    <location>
        <begin position="336"/>
        <end position="418"/>
    </location>
</feature>
<evidence type="ECO:0000256" key="4">
    <source>
        <dbReference type="ARBA" id="ARBA00022553"/>
    </source>
</evidence>
<reference evidence="13 14" key="1">
    <citation type="submission" date="2021-02" db="EMBL/GenBank/DDBJ databases">
        <title>Safari Cat Assemblies.</title>
        <authorList>
            <person name="Bredemeyer K.R."/>
            <person name="Murphy W.J."/>
        </authorList>
    </citation>
    <scope>NUCLEOTIDE SEQUENCE [LARGE SCALE GENOMIC DNA]</scope>
</reference>
<evidence type="ECO:0000256" key="8">
    <source>
        <dbReference type="ARBA" id="ARBA00023273"/>
    </source>
</evidence>
<keyword evidence="3" id="KW-0963">Cytoplasm</keyword>
<dbReference type="PROSITE" id="PS51511">
    <property type="entry name" value="FIP_RBD"/>
    <property type="match status" value="1"/>
</dbReference>
<feature type="compositionally biased region" description="Gly residues" evidence="11">
    <location>
        <begin position="40"/>
        <end position="51"/>
    </location>
</feature>
<evidence type="ECO:0000256" key="6">
    <source>
        <dbReference type="ARBA" id="ARBA00023054"/>
    </source>
</evidence>
<dbReference type="SUPFAM" id="SSF57997">
    <property type="entry name" value="Tropomyosin"/>
    <property type="match status" value="1"/>
</dbReference>
<feature type="compositionally biased region" description="Low complexity" evidence="11">
    <location>
        <begin position="17"/>
        <end position="28"/>
    </location>
</feature>
<gene>
    <name evidence="13" type="primary">ERC1</name>
</gene>
<keyword evidence="5" id="KW-0770">Synapse</keyword>
<keyword evidence="4" id="KW-0597">Phosphoprotein</keyword>
<name>A0ABI7XQ96_FELCA</name>
<dbReference type="Pfam" id="PF09457">
    <property type="entry name" value="RBD-FIP"/>
    <property type="match status" value="1"/>
</dbReference>
<reference evidence="13" key="2">
    <citation type="submission" date="2025-08" db="UniProtKB">
        <authorList>
            <consortium name="Ensembl"/>
        </authorList>
    </citation>
    <scope>IDENTIFICATION</scope>
    <source>
        <strain evidence="13">breed Abyssinian</strain>
    </source>
</reference>
<feature type="coiled-coil region" evidence="10">
    <location>
        <begin position="215"/>
        <end position="280"/>
    </location>
</feature>
<keyword evidence="6 10" id="KW-0175">Coiled coil</keyword>
<keyword evidence="8" id="KW-0966">Cell projection</keyword>
<evidence type="ECO:0000256" key="10">
    <source>
        <dbReference type="SAM" id="Coils"/>
    </source>
</evidence>
<feature type="coiled-coil region" evidence="10">
    <location>
        <begin position="809"/>
        <end position="946"/>
    </location>
</feature>
<dbReference type="InterPro" id="IPR037245">
    <property type="entry name" value="FIP-RBD_C_sf"/>
</dbReference>
<dbReference type="SUPFAM" id="SSF144270">
    <property type="entry name" value="Eferin C-derminal domain-like"/>
    <property type="match status" value="1"/>
</dbReference>
<protein>
    <recommendedName>
        <fullName evidence="12">FIP-RBD domain-containing protein</fullName>
    </recommendedName>
</protein>
<evidence type="ECO:0000256" key="1">
    <source>
        <dbReference type="ARBA" id="ARBA00004245"/>
    </source>
</evidence>
<dbReference type="Gene3D" id="1.10.287.1490">
    <property type="match status" value="1"/>
</dbReference>
<dbReference type="Ensembl" id="ENSFCTT00005035784.1">
    <property type="protein sequence ID" value="ENSFCTP00005024641.1"/>
    <property type="gene ID" value="ENSFCTG00005012350.1"/>
</dbReference>
<feature type="coiled-coil region" evidence="10">
    <location>
        <begin position="1023"/>
        <end position="1050"/>
    </location>
</feature>
<proteinExistence type="predicted"/>
<accession>A0ABI7XQ96</accession>
<sequence length="1077" mass="123549">MYGSARSVGKVEPSNQSPGRSPRLPRSPRLGHRRTNSTGGSSGSSVGGGSGKTLSMENIQSLNAAYATSGPMYLSDHENVGSETPKSTMTLGRSGGRLPYGVRMTAMGSSPNIASSGVASDTIAFGEHHLPPVSMASTVPHSLRQARDNTIMDLQTQLKEVLRENDLLRKDVEVKESKLSSSMNSIKTFWSPELKKERALRKDEASKITIWKEQYRVVQEENQHMQMTIQALQDELRIQRDLNQLFQQDSSSRTGEPFVAELTEENFQRLHAEHERQAKELFLLRKTLEEMELRIETQKQTLNARDESIKKLLEMLQSKGLSAKATEEDHERTRRLAEAEMHVHHLESLLEQKEKENSMLREEMHRRFENAPDSAKTKALQTVIEMKDSKISSMERGLRDLEEEIQMLKSNGALSTEEREEEMKQMEVYRSHSKFMKNKIGQVKQELSRKDTELLALQTKLETLTNQFSDSKQHIEVLKESLTAKEQRAAILQTEVDALRLRLEEKETMLNKKTKQIQDMAEEKGTQAGEIHDLKDMLDVKERKVNVLQKKIENLQEQLRDKEKQMSSLKERVKSLQADTTNTDTALTTLEEALAEKERTIERLKEQRDRDEREKQEEIDNYKKDLKDLKEKVSLLQGDLSEKEASLLDLKEHASSLASSGLKKDSRLKTLEIALEQKKEECLKMESQLKKAHEATLEARASPEMNDRIQQLERETARYKDESSKAQAEVDRLLEILKEVENEKNDKDKKIAELERKPVSRNLYLPRQVSVPAPSGGFVWDFLGNLTSRQVKDQNKKVANLKHKEQVEKKKSAQMLEEARRREDNLNDSSQQLQVEELLMAMEKVKQELESMKAKLSSTQQSLAEKETHLTNLRAERRKHLEEVLEMKQEALLAAISEKDANIALLELSSSKKKTQEEVAALKREKDRLVQQLKQQTQNRMKLMADNYEDDRFMSSRSNQTNHKPSPDQIIQPLLELDQNRSKLKLYIGHLTALCHDRDPLILRGLTPPASYNLDDDQAAWENELQKMTQEQLQNELEKGERDNAELQEFANAILQQIADHCPDILEQVVNALEESS</sequence>
<evidence type="ECO:0000313" key="14">
    <source>
        <dbReference type="Proteomes" id="UP000823872"/>
    </source>
</evidence>
<dbReference type="Gene3D" id="1.20.5.2440">
    <property type="match status" value="1"/>
</dbReference>
<dbReference type="PANTHER" id="PTHR18861">
    <property type="entry name" value="ELKS/RAB6-INTERACTING/CAST PROTEIN"/>
    <property type="match status" value="1"/>
</dbReference>
<evidence type="ECO:0000256" key="2">
    <source>
        <dbReference type="ARBA" id="ARBA00022448"/>
    </source>
</evidence>
<evidence type="ECO:0000256" key="7">
    <source>
        <dbReference type="ARBA" id="ARBA00023212"/>
    </source>
</evidence>
<keyword evidence="2" id="KW-0813">Transport</keyword>
<dbReference type="GeneTree" id="ENSGT00650000093320"/>
<organism evidence="13 14">
    <name type="scientific">Felis catus</name>
    <name type="common">Cat</name>
    <name type="synonym">Felis silvestris catus</name>
    <dbReference type="NCBI Taxonomy" id="9685"/>
    <lineage>
        <taxon>Eukaryota</taxon>
        <taxon>Metazoa</taxon>
        <taxon>Chordata</taxon>
        <taxon>Craniata</taxon>
        <taxon>Vertebrata</taxon>
        <taxon>Euteleostomi</taxon>
        <taxon>Mammalia</taxon>
        <taxon>Eutheria</taxon>
        <taxon>Laurasiatheria</taxon>
        <taxon>Carnivora</taxon>
        <taxon>Feliformia</taxon>
        <taxon>Felidae</taxon>
        <taxon>Felinae</taxon>
        <taxon>Felis</taxon>
    </lineage>
</organism>
<dbReference type="PANTHER" id="PTHR18861:SF1">
    <property type="entry name" value="ELKS_RAB6-INTERACTING_CAST FAMILY MEMBER 1"/>
    <property type="match status" value="1"/>
</dbReference>
<evidence type="ECO:0000313" key="13">
    <source>
        <dbReference type="Ensembl" id="ENSFCTP00005024641.1"/>
    </source>
</evidence>